<feature type="non-terminal residue" evidence="1">
    <location>
        <position position="1"/>
    </location>
</feature>
<protein>
    <submittedName>
        <fullName evidence="1">Uncharacterized protein</fullName>
    </submittedName>
</protein>
<dbReference type="AlphaFoldDB" id="A0A382WML6"/>
<gene>
    <name evidence="1" type="ORF">METZ01_LOCUS412961</name>
</gene>
<name>A0A382WML6_9ZZZZ</name>
<proteinExistence type="predicted"/>
<organism evidence="1">
    <name type="scientific">marine metagenome</name>
    <dbReference type="NCBI Taxonomy" id="408172"/>
    <lineage>
        <taxon>unclassified sequences</taxon>
        <taxon>metagenomes</taxon>
        <taxon>ecological metagenomes</taxon>
    </lineage>
</organism>
<evidence type="ECO:0000313" key="1">
    <source>
        <dbReference type="EMBL" id="SVD60107.1"/>
    </source>
</evidence>
<accession>A0A382WML6</accession>
<dbReference type="EMBL" id="UINC01161109">
    <property type="protein sequence ID" value="SVD60107.1"/>
    <property type="molecule type" value="Genomic_DNA"/>
</dbReference>
<sequence>IGIMFTKIEEWISLAREKIKSEGVRQNDLDQLEQILQVKCSRQRLLYLQATTPSIRSNVIGMAQHEPVNGAITQIEPDTDDWKYQTVHDAIVDGWQAIFFPGQRTSFDDQEIDILGYEFILQKMEIYDG</sequence>
<reference evidence="1" key="1">
    <citation type="submission" date="2018-05" db="EMBL/GenBank/DDBJ databases">
        <authorList>
            <person name="Lanie J.A."/>
            <person name="Ng W.-L."/>
            <person name="Kazmierczak K.M."/>
            <person name="Andrzejewski T.M."/>
            <person name="Davidsen T.M."/>
            <person name="Wayne K.J."/>
            <person name="Tettelin H."/>
            <person name="Glass J.I."/>
            <person name="Rusch D."/>
            <person name="Podicherti R."/>
            <person name="Tsui H.-C.T."/>
            <person name="Winkler M.E."/>
        </authorList>
    </citation>
    <scope>NUCLEOTIDE SEQUENCE</scope>
</reference>